<evidence type="ECO:0000256" key="10">
    <source>
        <dbReference type="SAM" id="Phobius"/>
    </source>
</evidence>
<gene>
    <name evidence="13" type="ORF">HP550_07120</name>
</gene>
<evidence type="ECO:0000259" key="11">
    <source>
        <dbReference type="PROSITE" id="PS50109"/>
    </source>
</evidence>
<dbReference type="InterPro" id="IPR036890">
    <property type="entry name" value="HATPase_C_sf"/>
</dbReference>
<dbReference type="EMBL" id="JABMCI010000057">
    <property type="protein sequence ID" value="NUU17017.1"/>
    <property type="molecule type" value="Genomic_DNA"/>
</dbReference>
<dbReference type="Proteomes" id="UP000565724">
    <property type="component" value="Unassembled WGS sequence"/>
</dbReference>
<dbReference type="PROSITE" id="PS50109">
    <property type="entry name" value="HIS_KIN"/>
    <property type="match status" value="1"/>
</dbReference>
<reference evidence="13 14" key="1">
    <citation type="submission" date="2020-05" db="EMBL/GenBank/DDBJ databases">
        <title>Genome Sequencing of Type Strains.</title>
        <authorList>
            <person name="Lemaire J.F."/>
            <person name="Inderbitzin P."/>
            <person name="Gregorio O.A."/>
            <person name="Collins S.B."/>
            <person name="Wespe N."/>
            <person name="Knight-Connoni V."/>
        </authorList>
    </citation>
    <scope>NUCLEOTIDE SEQUENCE [LARGE SCALE GENOMIC DNA]</scope>
    <source>
        <strain evidence="13 14">ATCC 25174</strain>
    </source>
</reference>
<comment type="catalytic activity">
    <reaction evidence="1">
        <text>ATP + protein L-histidine = ADP + protein N-phospho-L-histidine.</text>
        <dbReference type="EC" id="2.7.13.3"/>
    </reaction>
</comment>
<dbReference type="PROSITE" id="PS50885">
    <property type="entry name" value="HAMP"/>
    <property type="match status" value="1"/>
</dbReference>
<dbReference type="Pfam" id="PF00672">
    <property type="entry name" value="HAMP"/>
    <property type="match status" value="1"/>
</dbReference>
<feature type="domain" description="Histidine kinase" evidence="11">
    <location>
        <begin position="151"/>
        <end position="368"/>
    </location>
</feature>
<feature type="transmembrane region" description="Helical" evidence="10">
    <location>
        <begin position="65"/>
        <end position="88"/>
    </location>
</feature>
<keyword evidence="14" id="KW-1185">Reference proteome</keyword>
<evidence type="ECO:0000256" key="9">
    <source>
        <dbReference type="ARBA" id="ARBA00023012"/>
    </source>
</evidence>
<dbReference type="EC" id="2.7.13.3" evidence="3"/>
<dbReference type="CDD" id="cd00082">
    <property type="entry name" value="HisKA"/>
    <property type="match status" value="1"/>
</dbReference>
<evidence type="ECO:0000256" key="5">
    <source>
        <dbReference type="ARBA" id="ARBA00022679"/>
    </source>
</evidence>
<dbReference type="InterPro" id="IPR003594">
    <property type="entry name" value="HATPase_dom"/>
</dbReference>
<dbReference type="GO" id="GO:0000155">
    <property type="term" value="F:phosphorelay sensor kinase activity"/>
    <property type="evidence" value="ECO:0007669"/>
    <property type="project" value="InterPro"/>
</dbReference>
<dbReference type="Gene3D" id="6.10.340.10">
    <property type="match status" value="1"/>
</dbReference>
<dbReference type="Gene3D" id="1.10.287.130">
    <property type="match status" value="1"/>
</dbReference>
<evidence type="ECO:0000256" key="3">
    <source>
        <dbReference type="ARBA" id="ARBA00012438"/>
    </source>
</evidence>
<dbReference type="InterPro" id="IPR036097">
    <property type="entry name" value="HisK_dim/P_sf"/>
</dbReference>
<protein>
    <recommendedName>
        <fullName evidence="3">histidine kinase</fullName>
        <ecNumber evidence="3">2.7.13.3</ecNumber>
    </recommendedName>
</protein>
<keyword evidence="7" id="KW-0418">Kinase</keyword>
<dbReference type="SUPFAM" id="SSF55874">
    <property type="entry name" value="ATPase domain of HSP90 chaperone/DNA topoisomerase II/histidine kinase"/>
    <property type="match status" value="1"/>
</dbReference>
<dbReference type="SMART" id="SM00388">
    <property type="entry name" value="HisKA"/>
    <property type="match status" value="1"/>
</dbReference>
<dbReference type="InterPro" id="IPR005467">
    <property type="entry name" value="His_kinase_dom"/>
</dbReference>
<dbReference type="SMART" id="SM00304">
    <property type="entry name" value="HAMP"/>
    <property type="match status" value="1"/>
</dbReference>
<sequence>MRSPRWGLAGRLLAAMTLVVLAGGVTAWIVAGAVGPVVFHRHMVEAGVEAEPMAVLHAEEAFQSASALALAIALAASVVASLAVSVFLTRRIAASLGTLSAAATRIAAGHLDSRVARPSLGVEFDQLADAFNDMARQLEDSDALRKRLLADVAHEVRTPVAVIGAYLEGIEDGVATMTPQTVRVLRDQGARLARLAADLAAVTKAEQGARNLVLARTSADALLTTAFDAARSRYATAGVELTLDVQPGLPPLAVDADRMSQVLGNLLDNALRHTPLGGSVRLGAHLTETGLVRLAVADTGEGIDPSQLSLVFERFYRVDTARDRDRGGSGIGLAIVRAIVVAHGGTVAAHSAGLGHGSSFDIDLPPAAS</sequence>
<evidence type="ECO:0000256" key="2">
    <source>
        <dbReference type="ARBA" id="ARBA00004236"/>
    </source>
</evidence>
<dbReference type="FunFam" id="3.30.565.10:FF:000006">
    <property type="entry name" value="Sensor histidine kinase WalK"/>
    <property type="match status" value="1"/>
</dbReference>
<dbReference type="SUPFAM" id="SSF47384">
    <property type="entry name" value="Homodimeric domain of signal transducing histidine kinase"/>
    <property type="match status" value="1"/>
</dbReference>
<dbReference type="GO" id="GO:0005886">
    <property type="term" value="C:plasma membrane"/>
    <property type="evidence" value="ECO:0007669"/>
    <property type="project" value="UniProtKB-SubCell"/>
</dbReference>
<evidence type="ECO:0000256" key="1">
    <source>
        <dbReference type="ARBA" id="ARBA00000085"/>
    </source>
</evidence>
<name>A0A7Y6DXG3_9CELL</name>
<dbReference type="InterPro" id="IPR004358">
    <property type="entry name" value="Sig_transdc_His_kin-like_C"/>
</dbReference>
<keyword evidence="5" id="KW-0808">Transferase</keyword>
<keyword evidence="8 10" id="KW-1133">Transmembrane helix</keyword>
<dbReference type="PRINTS" id="PR00344">
    <property type="entry name" value="BCTRLSENSOR"/>
</dbReference>
<evidence type="ECO:0000256" key="6">
    <source>
        <dbReference type="ARBA" id="ARBA00022692"/>
    </source>
</evidence>
<proteinExistence type="predicted"/>
<keyword evidence="10" id="KW-0472">Membrane</keyword>
<dbReference type="Pfam" id="PF00512">
    <property type="entry name" value="HisKA"/>
    <property type="match status" value="1"/>
</dbReference>
<accession>A0A7Y6DXG3</accession>
<dbReference type="PANTHER" id="PTHR43711:SF1">
    <property type="entry name" value="HISTIDINE KINASE 1"/>
    <property type="match status" value="1"/>
</dbReference>
<evidence type="ECO:0000256" key="4">
    <source>
        <dbReference type="ARBA" id="ARBA00022553"/>
    </source>
</evidence>
<keyword evidence="6 10" id="KW-0812">Transmembrane</keyword>
<keyword evidence="9" id="KW-0902">Two-component regulatory system</keyword>
<comment type="caution">
    <text evidence="13">The sequence shown here is derived from an EMBL/GenBank/DDBJ whole genome shotgun (WGS) entry which is preliminary data.</text>
</comment>
<dbReference type="InterPro" id="IPR050736">
    <property type="entry name" value="Sensor_HK_Regulatory"/>
</dbReference>
<organism evidence="13 14">
    <name type="scientific">Cellulomonas humilata</name>
    <dbReference type="NCBI Taxonomy" id="144055"/>
    <lineage>
        <taxon>Bacteria</taxon>
        <taxon>Bacillati</taxon>
        <taxon>Actinomycetota</taxon>
        <taxon>Actinomycetes</taxon>
        <taxon>Micrococcales</taxon>
        <taxon>Cellulomonadaceae</taxon>
        <taxon>Cellulomonas</taxon>
    </lineage>
</organism>
<dbReference type="Pfam" id="PF02518">
    <property type="entry name" value="HATPase_c"/>
    <property type="match status" value="1"/>
</dbReference>
<feature type="domain" description="HAMP" evidence="12">
    <location>
        <begin position="90"/>
        <end position="143"/>
    </location>
</feature>
<evidence type="ECO:0000256" key="8">
    <source>
        <dbReference type="ARBA" id="ARBA00022989"/>
    </source>
</evidence>
<dbReference type="InterPro" id="IPR003660">
    <property type="entry name" value="HAMP_dom"/>
</dbReference>
<comment type="subcellular location">
    <subcellularLocation>
        <location evidence="2">Cell membrane</location>
    </subcellularLocation>
</comment>
<evidence type="ECO:0000313" key="13">
    <source>
        <dbReference type="EMBL" id="NUU17017.1"/>
    </source>
</evidence>
<dbReference type="Gene3D" id="3.30.565.10">
    <property type="entry name" value="Histidine kinase-like ATPase, C-terminal domain"/>
    <property type="match status" value="1"/>
</dbReference>
<evidence type="ECO:0000256" key="7">
    <source>
        <dbReference type="ARBA" id="ARBA00022777"/>
    </source>
</evidence>
<dbReference type="SMART" id="SM00387">
    <property type="entry name" value="HATPase_c"/>
    <property type="match status" value="1"/>
</dbReference>
<dbReference type="SUPFAM" id="SSF158472">
    <property type="entry name" value="HAMP domain-like"/>
    <property type="match status" value="1"/>
</dbReference>
<keyword evidence="4" id="KW-0597">Phosphoprotein</keyword>
<dbReference type="AlphaFoldDB" id="A0A7Y6DXG3"/>
<dbReference type="CDD" id="cd06225">
    <property type="entry name" value="HAMP"/>
    <property type="match status" value="1"/>
</dbReference>
<feature type="transmembrane region" description="Helical" evidence="10">
    <location>
        <begin position="12"/>
        <end position="34"/>
    </location>
</feature>
<evidence type="ECO:0000259" key="12">
    <source>
        <dbReference type="PROSITE" id="PS50885"/>
    </source>
</evidence>
<dbReference type="InterPro" id="IPR003661">
    <property type="entry name" value="HisK_dim/P_dom"/>
</dbReference>
<dbReference type="PANTHER" id="PTHR43711">
    <property type="entry name" value="TWO-COMPONENT HISTIDINE KINASE"/>
    <property type="match status" value="1"/>
</dbReference>
<evidence type="ECO:0000313" key="14">
    <source>
        <dbReference type="Proteomes" id="UP000565724"/>
    </source>
</evidence>